<dbReference type="PANTHER" id="PTHR11130">
    <property type="entry name" value="GLUTATHIONE SYNTHETASE"/>
    <property type="match status" value="1"/>
</dbReference>
<dbReference type="Pfam" id="PF03199">
    <property type="entry name" value="GSH_synthase"/>
    <property type="match status" value="1"/>
</dbReference>
<keyword evidence="4 9" id="KW-0317">Glutathione biosynthesis</keyword>
<evidence type="ECO:0000256" key="4">
    <source>
        <dbReference type="ARBA" id="ARBA00022684"/>
    </source>
</evidence>
<dbReference type="Pfam" id="PF03917">
    <property type="entry name" value="GSH_synth_ATP"/>
    <property type="match status" value="1"/>
</dbReference>
<comment type="caution">
    <text evidence="11">The sequence shown here is derived from an EMBL/GenBank/DDBJ whole genome shotgun (WGS) entry which is preliminary data.</text>
</comment>
<reference evidence="11 12" key="1">
    <citation type="submission" date="2021-02" db="EMBL/GenBank/DDBJ databases">
        <title>Variation within the Batrachochytrium salamandrivorans European outbreak.</title>
        <authorList>
            <person name="Kelly M."/>
            <person name="Pasmans F."/>
            <person name="Shea T.P."/>
            <person name="Munoz J.F."/>
            <person name="Carranza S."/>
            <person name="Cuomo C.A."/>
            <person name="Martel A."/>
        </authorList>
    </citation>
    <scope>NUCLEOTIDE SEQUENCE [LARGE SCALE GENOMIC DNA]</scope>
    <source>
        <strain evidence="11 12">AMFP18/2</strain>
    </source>
</reference>
<evidence type="ECO:0000256" key="9">
    <source>
        <dbReference type="PIRNR" id="PIRNR001558"/>
    </source>
</evidence>
<evidence type="ECO:0000313" key="12">
    <source>
        <dbReference type="Proteomes" id="UP001648503"/>
    </source>
</evidence>
<dbReference type="NCBIfam" id="TIGR01986">
    <property type="entry name" value="glut_syn_euk"/>
    <property type="match status" value="1"/>
</dbReference>
<dbReference type="InterPro" id="IPR014709">
    <property type="entry name" value="Glutathione_synthase_C_euk"/>
</dbReference>
<dbReference type="PANTHER" id="PTHR11130:SF0">
    <property type="entry name" value="GLUTATHIONE SYNTHETASE"/>
    <property type="match status" value="1"/>
</dbReference>
<dbReference type="InterPro" id="IPR014049">
    <property type="entry name" value="Glutathione_synthase_N_euk"/>
</dbReference>
<evidence type="ECO:0000256" key="6">
    <source>
        <dbReference type="ARBA" id="ARBA00022741"/>
    </source>
</evidence>
<organism evidence="11 12">
    <name type="scientific">Batrachochytrium salamandrivorans</name>
    <dbReference type="NCBI Taxonomy" id="1357716"/>
    <lineage>
        <taxon>Eukaryota</taxon>
        <taxon>Fungi</taxon>
        <taxon>Fungi incertae sedis</taxon>
        <taxon>Chytridiomycota</taxon>
        <taxon>Chytridiomycota incertae sedis</taxon>
        <taxon>Chytridiomycetes</taxon>
        <taxon>Rhizophydiales</taxon>
        <taxon>Rhizophydiales incertae sedis</taxon>
        <taxon>Batrachochytrium</taxon>
    </lineage>
</organism>
<dbReference type="Gene3D" id="3.30.1490.80">
    <property type="match status" value="1"/>
</dbReference>
<dbReference type="InterPro" id="IPR016185">
    <property type="entry name" value="PreATP-grasp_dom_sf"/>
</dbReference>
<dbReference type="SUPFAM" id="SSF52440">
    <property type="entry name" value="PreATP-grasp domain"/>
    <property type="match status" value="1"/>
</dbReference>
<evidence type="ECO:0000256" key="8">
    <source>
        <dbReference type="ARBA" id="ARBA00022842"/>
    </source>
</evidence>
<keyword evidence="8 9" id="KW-0460">Magnesium</keyword>
<evidence type="ECO:0000256" key="5">
    <source>
        <dbReference type="ARBA" id="ARBA00022723"/>
    </source>
</evidence>
<evidence type="ECO:0000259" key="10">
    <source>
        <dbReference type="Pfam" id="PF03199"/>
    </source>
</evidence>
<dbReference type="InterPro" id="IPR005615">
    <property type="entry name" value="Glutathione_synthase"/>
</dbReference>
<dbReference type="Proteomes" id="UP001648503">
    <property type="component" value="Unassembled WGS sequence"/>
</dbReference>
<dbReference type="EC" id="6.3.2.3" evidence="9"/>
<evidence type="ECO:0000256" key="3">
    <source>
        <dbReference type="ARBA" id="ARBA00022598"/>
    </source>
</evidence>
<dbReference type="InterPro" id="IPR037013">
    <property type="entry name" value="GSH-S_sub-bd_sf"/>
</dbReference>
<comment type="cofactor">
    <cofactor evidence="9">
        <name>Mg(2+)</name>
        <dbReference type="ChEBI" id="CHEBI:18420"/>
    </cofactor>
    <text evidence="9">Binds 1 Mg(2+) ion per subunit.</text>
</comment>
<evidence type="ECO:0000256" key="1">
    <source>
        <dbReference type="ARBA" id="ARBA00004965"/>
    </source>
</evidence>
<evidence type="ECO:0000256" key="2">
    <source>
        <dbReference type="ARBA" id="ARBA00010385"/>
    </source>
</evidence>
<keyword evidence="3 9" id="KW-0436">Ligase</keyword>
<gene>
    <name evidence="11" type="ORF">BASA50_002873</name>
</gene>
<feature type="domain" description="Glutathione synthase substrate-binding" evidence="10">
    <location>
        <begin position="207"/>
        <end position="307"/>
    </location>
</feature>
<keyword evidence="7 9" id="KW-0067">ATP-binding</keyword>
<comment type="catalytic activity">
    <reaction evidence="9">
        <text>gamma-L-glutamyl-L-cysteine + glycine + ATP = glutathione + ADP + phosphate + H(+)</text>
        <dbReference type="Rhea" id="RHEA:13557"/>
        <dbReference type="ChEBI" id="CHEBI:15378"/>
        <dbReference type="ChEBI" id="CHEBI:30616"/>
        <dbReference type="ChEBI" id="CHEBI:43474"/>
        <dbReference type="ChEBI" id="CHEBI:57305"/>
        <dbReference type="ChEBI" id="CHEBI:57925"/>
        <dbReference type="ChEBI" id="CHEBI:58173"/>
        <dbReference type="ChEBI" id="CHEBI:456216"/>
        <dbReference type="EC" id="6.3.2.3"/>
    </reaction>
</comment>
<dbReference type="EMBL" id="JAFCIX010000062">
    <property type="protein sequence ID" value="KAH6599676.1"/>
    <property type="molecule type" value="Genomic_DNA"/>
</dbReference>
<comment type="similarity">
    <text evidence="2 9">Belongs to the eukaryotic GSH synthase family.</text>
</comment>
<dbReference type="Gene3D" id="3.30.470.20">
    <property type="entry name" value="ATP-grasp fold, B domain"/>
    <property type="match status" value="1"/>
</dbReference>
<keyword evidence="12" id="KW-1185">Reference proteome</keyword>
<dbReference type="Gene3D" id="1.10.1080.10">
    <property type="entry name" value="Glutathione Synthetase, Chain A, domain 3"/>
    <property type="match status" value="1"/>
</dbReference>
<name>A0ABQ8FK71_9FUNG</name>
<dbReference type="InterPro" id="IPR014042">
    <property type="entry name" value="Glutathione_synthase_a-hlx"/>
</dbReference>
<dbReference type="Gene3D" id="3.40.50.1760">
    <property type="entry name" value="Glutathione synthase, substrate-binding domain superfamily, eukaryotic"/>
    <property type="match status" value="1"/>
</dbReference>
<protein>
    <recommendedName>
        <fullName evidence="9">Glutathione synthetase</fullName>
        <shortName evidence="9">GSH-S</shortName>
        <ecNumber evidence="9">6.3.2.3</ecNumber>
    </recommendedName>
</protein>
<evidence type="ECO:0000313" key="11">
    <source>
        <dbReference type="EMBL" id="KAH6599676.1"/>
    </source>
</evidence>
<accession>A0ABQ8FK71</accession>
<dbReference type="PIRSF" id="PIRSF001558">
    <property type="entry name" value="GSHase"/>
    <property type="match status" value="1"/>
</dbReference>
<evidence type="ECO:0000256" key="7">
    <source>
        <dbReference type="ARBA" id="ARBA00022840"/>
    </source>
</evidence>
<dbReference type="InterPro" id="IPR004887">
    <property type="entry name" value="GSH_synth_subst-bd"/>
</dbReference>
<proteinExistence type="inferred from homology"/>
<keyword evidence="6 9" id="KW-0547">Nucleotide-binding</keyword>
<dbReference type="SUPFAM" id="SSF56059">
    <property type="entry name" value="Glutathione synthetase ATP-binding domain-like"/>
    <property type="match status" value="1"/>
</dbReference>
<comment type="pathway">
    <text evidence="1 9">Sulfur metabolism; glutathione biosynthesis; glutathione from L-cysteine and L-glutamate: step 2/2.</text>
</comment>
<sequence length="483" mass="53708">MPASLEAAKIALMDSSIDWAMVNGLMIHPTDKDSGVARPIHTPFALLPSPYPLEQYQLAHVLQPVINLLIEQVANDSIFLESVFNGVATVDEFTRRLYNIYLETLRQPQRQTIRLGIHRSDYLLHSEASDLTPKLLQVEVNTISAGLPSLSTIVSRLHKYTLESCALPSLLQMESFPNATLPSSESLDVVADGLGSAWKLYDRPKSVIVMVVQPVEFNIFDQRWIEYTVRGKFNVPILRKTLSEIHSESRLEGSDNRLFIGKDEVAVVYFRAGYTPRDYPTENEWSARTLLELSNAIKCPNIAYHLAGSKKIQQTLAASGVLERFISDTKDVETLKSTFTGLYPLDETVEGIAALEMAVAEPEKFVLKPQREGGGNNLYGIEIRHALQSMSSQERKAYILMDRIVPPTFHASVVRERQMHEREVVSELGVFGVWLSDGPVIHKNLIAGHLLRTKSASVDEGGVATGIAVIDTPLLISGLTYPC</sequence>
<dbReference type="Gene3D" id="3.30.1490.50">
    <property type="match status" value="1"/>
</dbReference>
<keyword evidence="5 9" id="KW-0479">Metal-binding</keyword>